<dbReference type="Proteomes" id="UP000295748">
    <property type="component" value="Chromosome"/>
</dbReference>
<dbReference type="EMBL" id="CP038266">
    <property type="protein sequence ID" value="QBR88614.1"/>
    <property type="molecule type" value="Genomic_DNA"/>
</dbReference>
<keyword evidence="2" id="KW-0812">Transmembrane</keyword>
<keyword evidence="5" id="KW-1185">Reference proteome</keyword>
<evidence type="ECO:0000313" key="5">
    <source>
        <dbReference type="Proteomes" id="UP000295748"/>
    </source>
</evidence>
<gene>
    <name evidence="4" type="ORF">E4K62_07890</name>
</gene>
<evidence type="ECO:0000259" key="3">
    <source>
        <dbReference type="Pfam" id="PF13828"/>
    </source>
</evidence>
<organism evidence="4 5">
    <name type="scientific">Microbacterium wangchenii</name>
    <dbReference type="NCBI Taxonomy" id="2541726"/>
    <lineage>
        <taxon>Bacteria</taxon>
        <taxon>Bacillati</taxon>
        <taxon>Actinomycetota</taxon>
        <taxon>Actinomycetes</taxon>
        <taxon>Micrococcales</taxon>
        <taxon>Microbacteriaceae</taxon>
        <taxon>Microbacterium</taxon>
    </lineage>
</organism>
<feature type="transmembrane region" description="Helical" evidence="2">
    <location>
        <begin position="68"/>
        <end position="101"/>
    </location>
</feature>
<evidence type="ECO:0000256" key="2">
    <source>
        <dbReference type="SAM" id="Phobius"/>
    </source>
</evidence>
<feature type="region of interest" description="Disordered" evidence="1">
    <location>
        <begin position="1"/>
        <end position="38"/>
    </location>
</feature>
<keyword evidence="2" id="KW-1133">Transmembrane helix</keyword>
<feature type="compositionally biased region" description="Pro residues" evidence="1">
    <location>
        <begin position="16"/>
        <end position="30"/>
    </location>
</feature>
<evidence type="ECO:0000313" key="4">
    <source>
        <dbReference type="EMBL" id="QBR88614.1"/>
    </source>
</evidence>
<proteinExistence type="predicted"/>
<protein>
    <submittedName>
        <fullName evidence="4">DUF4190 domain-containing protein</fullName>
    </submittedName>
</protein>
<dbReference type="Pfam" id="PF13828">
    <property type="entry name" value="DUF4190"/>
    <property type="match status" value="1"/>
</dbReference>
<dbReference type="RefSeq" id="WP_135065845.1">
    <property type="nucleotide sequence ID" value="NZ_CP038266.1"/>
</dbReference>
<accession>A0ABX5SUX1</accession>
<reference evidence="4 5" key="1">
    <citation type="submission" date="2019-03" db="EMBL/GenBank/DDBJ databases">
        <authorList>
            <person name="Dong K."/>
        </authorList>
    </citation>
    <scope>NUCLEOTIDE SEQUENCE [LARGE SCALE GENOMIC DNA]</scope>
    <source>
        <strain evidence="5">dk512</strain>
    </source>
</reference>
<feature type="transmembrane region" description="Helical" evidence="2">
    <location>
        <begin position="122"/>
        <end position="153"/>
    </location>
</feature>
<keyword evidence="2" id="KW-0472">Membrane</keyword>
<feature type="domain" description="DUF4190" evidence="3">
    <location>
        <begin position="68"/>
        <end position="133"/>
    </location>
</feature>
<name>A0ABX5SUX1_9MICO</name>
<sequence length="159" mass="16320">MSDPTSPPDDDTVPRAPTPPPPAVYAPPAYPQGYGAPQVPQGYPARQPYSAPQGYGVPAYPRPKTNGMAVASLVCSIVGIVFSFTIVLGLAAVAGVILGHLSLKRLKTSGEAGYGMAMAGTIIGWAGVALTVLMFVLLVVLPFLLFIGIMGAATTTYSA</sequence>
<dbReference type="InterPro" id="IPR025241">
    <property type="entry name" value="DUF4190"/>
</dbReference>
<evidence type="ECO:0000256" key="1">
    <source>
        <dbReference type="SAM" id="MobiDB-lite"/>
    </source>
</evidence>